<proteinExistence type="predicted"/>
<evidence type="ECO:0000256" key="1">
    <source>
        <dbReference type="SAM" id="MobiDB-lite"/>
    </source>
</evidence>
<organism evidence="2 3">
    <name type="scientific">Galerina marginata (strain CBS 339.88)</name>
    <dbReference type="NCBI Taxonomy" id="685588"/>
    <lineage>
        <taxon>Eukaryota</taxon>
        <taxon>Fungi</taxon>
        <taxon>Dikarya</taxon>
        <taxon>Basidiomycota</taxon>
        <taxon>Agaricomycotina</taxon>
        <taxon>Agaricomycetes</taxon>
        <taxon>Agaricomycetidae</taxon>
        <taxon>Agaricales</taxon>
        <taxon>Agaricineae</taxon>
        <taxon>Strophariaceae</taxon>
        <taxon>Galerina</taxon>
    </lineage>
</organism>
<gene>
    <name evidence="2" type="ORF">GALMADRAFT_147604</name>
</gene>
<dbReference type="InterPro" id="IPR035992">
    <property type="entry name" value="Ricin_B-like_lectins"/>
</dbReference>
<accession>A0A067S779</accession>
<feature type="compositionally biased region" description="Acidic residues" evidence="1">
    <location>
        <begin position="429"/>
        <end position="452"/>
    </location>
</feature>
<dbReference type="STRING" id="685588.A0A067S779"/>
<reference evidence="3" key="1">
    <citation type="journal article" date="2014" name="Proc. Natl. Acad. Sci. U.S.A.">
        <title>Extensive sampling of basidiomycete genomes demonstrates inadequacy of the white-rot/brown-rot paradigm for wood decay fungi.</title>
        <authorList>
            <person name="Riley R."/>
            <person name="Salamov A.A."/>
            <person name="Brown D.W."/>
            <person name="Nagy L.G."/>
            <person name="Floudas D."/>
            <person name="Held B.W."/>
            <person name="Levasseur A."/>
            <person name="Lombard V."/>
            <person name="Morin E."/>
            <person name="Otillar R."/>
            <person name="Lindquist E.A."/>
            <person name="Sun H."/>
            <person name="LaButti K.M."/>
            <person name="Schmutz J."/>
            <person name="Jabbour D."/>
            <person name="Luo H."/>
            <person name="Baker S.E."/>
            <person name="Pisabarro A.G."/>
            <person name="Walton J.D."/>
            <person name="Blanchette R.A."/>
            <person name="Henrissat B."/>
            <person name="Martin F."/>
            <person name="Cullen D."/>
            <person name="Hibbett D.S."/>
            <person name="Grigoriev I.V."/>
        </authorList>
    </citation>
    <scope>NUCLEOTIDE SEQUENCE [LARGE SCALE GENOMIC DNA]</scope>
    <source>
        <strain evidence="3">CBS 339.88</strain>
    </source>
</reference>
<sequence>MPIKTGSYFIVNVYAKNYAFLPNPNSDEPIESRYKQNDTGEQWEVINRKNGHHGIRNIRHRQYAASGTRSLAQEHVAGWEREQPWLLQKTEVKGQYTIATTDSKRFWGLPDSQEGTPIALADVYTNRRNWWMFKDTETGNDAEIDPELDNGRTASDTADNDMVLQSVFFELVRPPIDPPESLELHLVVIQEMPNKLVDNATETVDKICRPLLKSRQLSPDNLRIKIVEFESFEDTSRFRFSTTQSFDELRDYRGADHLWKASGPGPVILPSLARGIAKFRSTSATKVVVLNLRSIPMQNGSVALYQLIDLMMMWEVIVILTLSEPHVSDTLFDTDLFRELARRSTGTILSLPAAEGRFYPCIVNYLQHFDIDLIKTKFPDVTTIKPEIPLALRKHLTPAAFLNNGYADDSDDDLSVEVSHLLINGDLLDSGDDSEDNGDEDDECDPGDVEDD</sequence>
<dbReference type="Proteomes" id="UP000027222">
    <property type="component" value="Unassembled WGS sequence"/>
</dbReference>
<protein>
    <submittedName>
        <fullName evidence="2">Uncharacterized protein</fullName>
    </submittedName>
</protein>
<evidence type="ECO:0000313" key="3">
    <source>
        <dbReference type="Proteomes" id="UP000027222"/>
    </source>
</evidence>
<dbReference type="Gene3D" id="2.80.10.50">
    <property type="match status" value="1"/>
</dbReference>
<dbReference type="OrthoDB" id="3266227at2759"/>
<dbReference type="SUPFAM" id="SSF50370">
    <property type="entry name" value="Ricin B-like lectins"/>
    <property type="match status" value="1"/>
</dbReference>
<feature type="region of interest" description="Disordered" evidence="1">
    <location>
        <begin position="426"/>
        <end position="452"/>
    </location>
</feature>
<evidence type="ECO:0000313" key="2">
    <source>
        <dbReference type="EMBL" id="KDR66710.1"/>
    </source>
</evidence>
<keyword evidence="3" id="KW-1185">Reference proteome</keyword>
<dbReference type="EMBL" id="KL142420">
    <property type="protein sequence ID" value="KDR66710.1"/>
    <property type="molecule type" value="Genomic_DNA"/>
</dbReference>
<dbReference type="AlphaFoldDB" id="A0A067S779"/>
<name>A0A067S779_GALM3</name>
<dbReference type="HOGENOM" id="CLU_653912_0_0_1"/>